<dbReference type="Proteomes" id="UP001303408">
    <property type="component" value="Chromosome"/>
</dbReference>
<feature type="transmembrane region" description="Helical" evidence="1">
    <location>
        <begin position="118"/>
        <end position="135"/>
    </location>
</feature>
<protein>
    <submittedName>
        <fullName evidence="2">M50 family metallopeptidase</fullName>
    </submittedName>
</protein>
<gene>
    <name evidence="2" type="ORF">RN607_09725</name>
</gene>
<dbReference type="InterPro" id="IPR049500">
    <property type="entry name" value="Peptidase_M50B-like"/>
</dbReference>
<feature type="transmembrane region" description="Helical" evidence="1">
    <location>
        <begin position="140"/>
        <end position="160"/>
    </location>
</feature>
<accession>A0AA96F9X1</accession>
<evidence type="ECO:0000313" key="2">
    <source>
        <dbReference type="EMBL" id="WNM26478.1"/>
    </source>
</evidence>
<feature type="transmembrane region" description="Helical" evidence="1">
    <location>
        <begin position="25"/>
        <end position="45"/>
    </location>
</feature>
<feature type="transmembrane region" description="Helical" evidence="1">
    <location>
        <begin position="214"/>
        <end position="235"/>
    </location>
</feature>
<keyword evidence="1" id="KW-0812">Transmembrane</keyword>
<organism evidence="2">
    <name type="scientific">Demequina capsici</name>
    <dbReference type="NCBI Taxonomy" id="3075620"/>
    <lineage>
        <taxon>Bacteria</taxon>
        <taxon>Bacillati</taxon>
        <taxon>Actinomycetota</taxon>
        <taxon>Actinomycetes</taxon>
        <taxon>Micrococcales</taxon>
        <taxon>Demequinaceae</taxon>
        <taxon>Demequina</taxon>
    </lineage>
</organism>
<sequence>MTIASVWDRLWADVATSVEVAPRTALIPLLAVLVVLAVPSLWHLARHVVTIAHESGHSAVAMLMGRRVRGIRLHADTSGLTTSIGQERRLPLSLMAFAGYPAPGVLGLGAAALIAAGYPLALLWITVLVLLIVLVQIRNFYGLLVLVVVIAAAVAVAWFAPTEWRVGVAYGVAWLLMLGSVRAVIELAGSRRRGRAAGSDADALARLTRVPGGAWVALFWLVTVGCSVGGAWLMLGGLVSA</sequence>
<feature type="transmembrane region" description="Helical" evidence="1">
    <location>
        <begin position="92"/>
        <end position="112"/>
    </location>
</feature>
<evidence type="ECO:0000256" key="1">
    <source>
        <dbReference type="SAM" id="Phobius"/>
    </source>
</evidence>
<name>A0AA96F9X1_9MICO</name>
<dbReference type="AlphaFoldDB" id="A0AA96F9X1"/>
<keyword evidence="1" id="KW-0472">Membrane</keyword>
<dbReference type="RefSeq" id="WP_313542305.1">
    <property type="nucleotide sequence ID" value="NZ_CP134880.1"/>
</dbReference>
<dbReference type="EMBL" id="CP134880">
    <property type="protein sequence ID" value="WNM26478.1"/>
    <property type="molecule type" value="Genomic_DNA"/>
</dbReference>
<keyword evidence="1" id="KW-1133">Transmembrane helix</keyword>
<dbReference type="KEGG" id="dcp:RN607_09725"/>
<feature type="transmembrane region" description="Helical" evidence="1">
    <location>
        <begin position="166"/>
        <end position="185"/>
    </location>
</feature>
<reference evidence="2" key="1">
    <citation type="submission" date="2023-09" db="EMBL/GenBank/DDBJ databases">
        <title>Demequina sp. a novel bacteria isolated from Capsicum annuum.</title>
        <authorList>
            <person name="Humaira Z."/>
            <person name="Lee J."/>
            <person name="Cho D."/>
        </authorList>
    </citation>
    <scope>NUCLEOTIDE SEQUENCE</scope>
    <source>
        <strain evidence="2">PMTSA13</strain>
    </source>
</reference>
<proteinExistence type="predicted"/>
<dbReference type="Pfam" id="PF13398">
    <property type="entry name" value="Peptidase_M50B"/>
    <property type="match status" value="1"/>
</dbReference>